<dbReference type="PANTHER" id="PTHR11669:SF8">
    <property type="entry name" value="DNA POLYMERASE III SUBUNIT DELTA"/>
    <property type="match status" value="1"/>
</dbReference>
<comment type="caution">
    <text evidence="1">The sequence shown here is derived from an EMBL/GenBank/DDBJ whole genome shotgun (WGS) entry which is preliminary data.</text>
</comment>
<reference evidence="1 2" key="1">
    <citation type="submission" date="2020-07" db="EMBL/GenBank/DDBJ databases">
        <title>MOT database genomes.</title>
        <authorList>
            <person name="Joseph S."/>
            <person name="Aduse-Opoku J."/>
            <person name="Hashim A."/>
            <person name="Wade W."/>
            <person name="Curtis M."/>
        </authorList>
    </citation>
    <scope>NUCLEOTIDE SEQUENCE [LARGE SCALE GENOMIC DNA]</scope>
    <source>
        <strain evidence="1 2">CIP 106318</strain>
    </source>
</reference>
<gene>
    <name evidence="1" type="ORF">HZY85_02915</name>
</gene>
<dbReference type="InterPro" id="IPR027417">
    <property type="entry name" value="P-loop_NTPase"/>
</dbReference>
<dbReference type="RefSeq" id="WP_179940708.1">
    <property type="nucleotide sequence ID" value="NZ_JACBYF010000004.1"/>
</dbReference>
<dbReference type="InterPro" id="IPR050238">
    <property type="entry name" value="DNA_Rep/Repair_Clamp_Loader"/>
</dbReference>
<organism evidence="1 2">
    <name type="scientific">Gemelliphila palaticanis</name>
    <dbReference type="NCBI Taxonomy" id="81950"/>
    <lineage>
        <taxon>Bacteria</taxon>
        <taxon>Bacillati</taxon>
        <taxon>Bacillota</taxon>
        <taxon>Bacilli</taxon>
        <taxon>Bacillales</taxon>
        <taxon>Gemellaceae</taxon>
        <taxon>Gemelliphila</taxon>
    </lineage>
</organism>
<name>A0ABX2SZ51_9BACL</name>
<dbReference type="EMBL" id="JACBYF010000004">
    <property type="protein sequence ID" value="NYS47146.1"/>
    <property type="molecule type" value="Genomic_DNA"/>
</dbReference>
<dbReference type="Pfam" id="PF13177">
    <property type="entry name" value="DNA_pol3_delta2"/>
    <property type="match status" value="1"/>
</dbReference>
<evidence type="ECO:0000313" key="2">
    <source>
        <dbReference type="Proteomes" id="UP000531840"/>
    </source>
</evidence>
<dbReference type="SUPFAM" id="SSF52540">
    <property type="entry name" value="P-loop containing nucleoside triphosphate hydrolases"/>
    <property type="match status" value="1"/>
</dbReference>
<dbReference type="Proteomes" id="UP000531840">
    <property type="component" value="Unassembled WGS sequence"/>
</dbReference>
<dbReference type="Gene3D" id="3.40.50.300">
    <property type="entry name" value="P-loop containing nucleotide triphosphate hydrolases"/>
    <property type="match status" value="1"/>
</dbReference>
<dbReference type="PANTHER" id="PTHR11669">
    <property type="entry name" value="REPLICATION FACTOR C / DNA POLYMERASE III GAMMA-TAU SUBUNIT"/>
    <property type="match status" value="1"/>
</dbReference>
<proteinExistence type="predicted"/>
<keyword evidence="2" id="KW-1185">Reference proteome</keyword>
<sequence length="286" mass="34013">METRKIEKTNVYLKYINTILKENKLSHAYLFSGSNENMINNNILMFVKSLFCINNKNREYYCCDKCDKCLQINKNNYIDFYIVDEEKSIKKEDILNLKEELNIKPIYSKKIYWIKNIENITSQAANSLLKTLEEPEDNIVAILSTKNINSVLDTIISRCQIIKLPNTEEKIVENDKYCEIKKYTLEFIEKYVNNKNLSLIYLADKISQKDDILIFFNEMLNIQRINIEKIVYDNNNEIIRLYDMTLESIQDIQNNTSPVLVLESYIINLILNNINLEWIIKYYDKR</sequence>
<evidence type="ECO:0000313" key="1">
    <source>
        <dbReference type="EMBL" id="NYS47146.1"/>
    </source>
</evidence>
<accession>A0ABX2SZ51</accession>
<protein>
    <submittedName>
        <fullName evidence="1">DNA polymerase III subunit delta</fullName>
    </submittedName>
</protein>